<sequence>MLLKDLGRDFQFTFFILFAITNEIKQSWKSCSKSLRAPLGNFLLSVSFCKNHGINGNKPGKFLAGALCSQELARGKSLTTIPPRHIRTDHQQPIVSDAVSEIPVIDMQSLRSEGSMEAELAKLDFACGELGFFQRSQLLTQSFARMIPSQEVKSNPKKKMRMRERNPRVRNYQPLLPVAPAAKGNHQPHLERERKPNPDQPRHFHPLRGSIQETERTVGERRRGQGASAHGYGKGILEQSTSFFFTNFPEDWQIGEMWKAFIRCGKVIQIYIARKRDKWGRRFGFARFLDVKSTRELEIKLNQIFVGDQYIKANIAIFSREETKLKRKEINDAGIRKEVKSVKSYANALKGDSGVQDKGKMNNSSIPNKVWQSKEAMNAKQQIGHGLEVQVDKEDEEWLERCFIGKAKCLEIISFLQERFTMEGYFAAKVTPMGGNLLLLLSEDPDDFKYLVDEGRDWLAQWFTEIHPWSPFEAWPRFDGTHWLGFHRTQACWVRCWVPLNPMLGFDAQHAWVPPNAACLDEEGKADVGFLSVDEDEEGIGAGFDFEPNSR</sequence>
<dbReference type="Gene3D" id="2.60.120.330">
    <property type="entry name" value="B-lactam Antibiotic, Isopenicillin N Synthase, Chain"/>
    <property type="match status" value="1"/>
</dbReference>
<feature type="compositionally biased region" description="Basic and acidic residues" evidence="1">
    <location>
        <begin position="213"/>
        <end position="223"/>
    </location>
</feature>
<gene>
    <name evidence="3" type="ORF">SLEP1_g42750</name>
</gene>
<dbReference type="SUPFAM" id="SSF51197">
    <property type="entry name" value="Clavaminate synthase-like"/>
    <property type="match status" value="1"/>
</dbReference>
<dbReference type="InterPro" id="IPR027443">
    <property type="entry name" value="IPNS-like_sf"/>
</dbReference>
<keyword evidence="4" id="KW-1185">Reference proteome</keyword>
<feature type="compositionally biased region" description="Basic and acidic residues" evidence="1">
    <location>
        <begin position="188"/>
        <end position="202"/>
    </location>
</feature>
<dbReference type="CDD" id="cd00590">
    <property type="entry name" value="RRM_SF"/>
    <property type="match status" value="1"/>
</dbReference>
<dbReference type="InterPro" id="IPR000504">
    <property type="entry name" value="RRM_dom"/>
</dbReference>
<dbReference type="EMBL" id="BPVZ01000105">
    <property type="protein sequence ID" value="GKV34373.1"/>
    <property type="molecule type" value="Genomic_DNA"/>
</dbReference>
<dbReference type="InterPro" id="IPR012677">
    <property type="entry name" value="Nucleotide-bd_a/b_plait_sf"/>
</dbReference>
<dbReference type="Proteomes" id="UP001054252">
    <property type="component" value="Unassembled WGS sequence"/>
</dbReference>
<protein>
    <recommendedName>
        <fullName evidence="2">RRM domain-containing protein</fullName>
    </recommendedName>
</protein>
<dbReference type="Gene3D" id="3.30.70.330">
    <property type="match status" value="1"/>
</dbReference>
<dbReference type="SMART" id="SM00360">
    <property type="entry name" value="RRM"/>
    <property type="match status" value="1"/>
</dbReference>
<dbReference type="AlphaFoldDB" id="A0AAV5LAT6"/>
<proteinExistence type="predicted"/>
<evidence type="ECO:0000313" key="4">
    <source>
        <dbReference type="Proteomes" id="UP001054252"/>
    </source>
</evidence>
<dbReference type="InterPro" id="IPR035979">
    <property type="entry name" value="RBD_domain_sf"/>
</dbReference>
<name>A0AAV5LAT6_9ROSI</name>
<feature type="region of interest" description="Disordered" evidence="1">
    <location>
        <begin position="175"/>
        <end position="232"/>
    </location>
</feature>
<evidence type="ECO:0000313" key="3">
    <source>
        <dbReference type="EMBL" id="GKV34373.1"/>
    </source>
</evidence>
<accession>A0AAV5LAT6</accession>
<evidence type="ECO:0000256" key="1">
    <source>
        <dbReference type="SAM" id="MobiDB-lite"/>
    </source>
</evidence>
<dbReference type="SUPFAM" id="SSF54928">
    <property type="entry name" value="RNA-binding domain, RBD"/>
    <property type="match status" value="1"/>
</dbReference>
<evidence type="ECO:0000259" key="2">
    <source>
        <dbReference type="SMART" id="SM00360"/>
    </source>
</evidence>
<feature type="domain" description="RRM" evidence="2">
    <location>
        <begin position="242"/>
        <end position="314"/>
    </location>
</feature>
<reference evidence="3 4" key="1">
    <citation type="journal article" date="2021" name="Commun. Biol.">
        <title>The genome of Shorea leprosula (Dipterocarpaceae) highlights the ecological relevance of drought in aseasonal tropical rainforests.</title>
        <authorList>
            <person name="Ng K.K.S."/>
            <person name="Kobayashi M.J."/>
            <person name="Fawcett J.A."/>
            <person name="Hatakeyama M."/>
            <person name="Paape T."/>
            <person name="Ng C.H."/>
            <person name="Ang C.C."/>
            <person name="Tnah L.H."/>
            <person name="Lee C.T."/>
            <person name="Nishiyama T."/>
            <person name="Sese J."/>
            <person name="O'Brien M.J."/>
            <person name="Copetti D."/>
            <person name="Mohd Noor M.I."/>
            <person name="Ong R.C."/>
            <person name="Putra M."/>
            <person name="Sireger I.Z."/>
            <person name="Indrioko S."/>
            <person name="Kosugi Y."/>
            <person name="Izuno A."/>
            <person name="Isagi Y."/>
            <person name="Lee S.L."/>
            <person name="Shimizu K.K."/>
        </authorList>
    </citation>
    <scope>NUCLEOTIDE SEQUENCE [LARGE SCALE GENOMIC DNA]</scope>
    <source>
        <strain evidence="3">214</strain>
    </source>
</reference>
<comment type="caution">
    <text evidence="3">The sequence shown here is derived from an EMBL/GenBank/DDBJ whole genome shotgun (WGS) entry which is preliminary data.</text>
</comment>
<dbReference type="GO" id="GO:0003723">
    <property type="term" value="F:RNA binding"/>
    <property type="evidence" value="ECO:0007669"/>
    <property type="project" value="InterPro"/>
</dbReference>
<organism evidence="3 4">
    <name type="scientific">Rubroshorea leprosula</name>
    <dbReference type="NCBI Taxonomy" id="152421"/>
    <lineage>
        <taxon>Eukaryota</taxon>
        <taxon>Viridiplantae</taxon>
        <taxon>Streptophyta</taxon>
        <taxon>Embryophyta</taxon>
        <taxon>Tracheophyta</taxon>
        <taxon>Spermatophyta</taxon>
        <taxon>Magnoliopsida</taxon>
        <taxon>eudicotyledons</taxon>
        <taxon>Gunneridae</taxon>
        <taxon>Pentapetalae</taxon>
        <taxon>rosids</taxon>
        <taxon>malvids</taxon>
        <taxon>Malvales</taxon>
        <taxon>Dipterocarpaceae</taxon>
        <taxon>Rubroshorea</taxon>
    </lineage>
</organism>